<sequence>MRWDILATELWWRNRRWKRWRNMKWMTDQLGERRIPIHQGRPQPLLLPPQADIGLLDRTARQTPTKTSIAAIHDLFHICFNFVAGSHFSVSVNLGVLPIFCSRPEKVNGTGVVICKASERWDCFNRYRIGHNRWRTNTGYRDPNLNRGRRCIDRDGETFIGQIFSATGRSAMGTGKYEFQLSCCLLPEGKSSPPLIPPESTVTVAVPFCTWLPFHFSKKNAWNESYKWRIQFRMNFLRWRN</sequence>
<dbReference type="AlphaFoldDB" id="A0AAU9MKN7"/>
<evidence type="ECO:0000313" key="2">
    <source>
        <dbReference type="Proteomes" id="UP001157418"/>
    </source>
</evidence>
<dbReference type="Proteomes" id="UP001157418">
    <property type="component" value="Unassembled WGS sequence"/>
</dbReference>
<comment type="caution">
    <text evidence="1">The sequence shown here is derived from an EMBL/GenBank/DDBJ whole genome shotgun (WGS) entry which is preliminary data.</text>
</comment>
<dbReference type="EMBL" id="CAKMRJ010002223">
    <property type="protein sequence ID" value="CAH1427072.1"/>
    <property type="molecule type" value="Genomic_DNA"/>
</dbReference>
<evidence type="ECO:0000313" key="1">
    <source>
        <dbReference type="EMBL" id="CAH1427072.1"/>
    </source>
</evidence>
<name>A0AAU9MKN7_9ASTR</name>
<organism evidence="1 2">
    <name type="scientific">Lactuca virosa</name>
    <dbReference type="NCBI Taxonomy" id="75947"/>
    <lineage>
        <taxon>Eukaryota</taxon>
        <taxon>Viridiplantae</taxon>
        <taxon>Streptophyta</taxon>
        <taxon>Embryophyta</taxon>
        <taxon>Tracheophyta</taxon>
        <taxon>Spermatophyta</taxon>
        <taxon>Magnoliopsida</taxon>
        <taxon>eudicotyledons</taxon>
        <taxon>Gunneridae</taxon>
        <taxon>Pentapetalae</taxon>
        <taxon>asterids</taxon>
        <taxon>campanulids</taxon>
        <taxon>Asterales</taxon>
        <taxon>Asteraceae</taxon>
        <taxon>Cichorioideae</taxon>
        <taxon>Cichorieae</taxon>
        <taxon>Lactucinae</taxon>
        <taxon>Lactuca</taxon>
    </lineage>
</organism>
<proteinExistence type="predicted"/>
<protein>
    <submittedName>
        <fullName evidence="1">Uncharacterized protein</fullName>
    </submittedName>
</protein>
<accession>A0AAU9MKN7</accession>
<gene>
    <name evidence="1" type="ORF">LVIROSA_LOCUS14114</name>
</gene>
<keyword evidence="2" id="KW-1185">Reference proteome</keyword>
<reference evidence="1 2" key="1">
    <citation type="submission" date="2022-01" db="EMBL/GenBank/DDBJ databases">
        <authorList>
            <person name="Xiong W."/>
            <person name="Schranz E."/>
        </authorList>
    </citation>
    <scope>NUCLEOTIDE SEQUENCE [LARGE SCALE GENOMIC DNA]</scope>
</reference>